<gene>
    <name evidence="2" type="ORF">BDV40DRAFT_258323</name>
</gene>
<dbReference type="OrthoDB" id="10483989at2759"/>
<dbReference type="Proteomes" id="UP000326950">
    <property type="component" value="Unassembled WGS sequence"/>
</dbReference>
<reference evidence="2 3" key="1">
    <citation type="submission" date="2019-04" db="EMBL/GenBank/DDBJ databases">
        <title>Friends and foes A comparative genomics study of 23 Aspergillus species from section Flavi.</title>
        <authorList>
            <consortium name="DOE Joint Genome Institute"/>
            <person name="Kjaerbolling I."/>
            <person name="Vesth T."/>
            <person name="Frisvad J.C."/>
            <person name="Nybo J.L."/>
            <person name="Theobald S."/>
            <person name="Kildgaard S."/>
            <person name="Isbrandt T."/>
            <person name="Kuo A."/>
            <person name="Sato A."/>
            <person name="Lyhne E.K."/>
            <person name="Kogle M.E."/>
            <person name="Wiebenga A."/>
            <person name="Kun R.S."/>
            <person name="Lubbers R.J."/>
            <person name="Makela M.R."/>
            <person name="Barry K."/>
            <person name="Chovatia M."/>
            <person name="Clum A."/>
            <person name="Daum C."/>
            <person name="Haridas S."/>
            <person name="He G."/>
            <person name="LaButti K."/>
            <person name="Lipzen A."/>
            <person name="Mondo S."/>
            <person name="Riley R."/>
            <person name="Salamov A."/>
            <person name="Simmons B.A."/>
            <person name="Magnuson J.K."/>
            <person name="Henrissat B."/>
            <person name="Mortensen U.H."/>
            <person name="Larsen T.O."/>
            <person name="Devries R.P."/>
            <person name="Grigoriev I.V."/>
            <person name="Machida M."/>
            <person name="Baker S.E."/>
            <person name="Andersen M.R."/>
        </authorList>
    </citation>
    <scope>NUCLEOTIDE SEQUENCE [LARGE SCALE GENOMIC DNA]</scope>
    <source>
        <strain evidence="2 3">CBS 117626</strain>
    </source>
</reference>
<name>A0A5N6V3P4_ASPTM</name>
<organism evidence="2 3">
    <name type="scientific">Aspergillus tamarii</name>
    <dbReference type="NCBI Taxonomy" id="41984"/>
    <lineage>
        <taxon>Eukaryota</taxon>
        <taxon>Fungi</taxon>
        <taxon>Dikarya</taxon>
        <taxon>Ascomycota</taxon>
        <taxon>Pezizomycotina</taxon>
        <taxon>Eurotiomycetes</taxon>
        <taxon>Eurotiomycetidae</taxon>
        <taxon>Eurotiales</taxon>
        <taxon>Aspergillaceae</taxon>
        <taxon>Aspergillus</taxon>
        <taxon>Aspergillus subgen. Circumdati</taxon>
    </lineage>
</organism>
<evidence type="ECO:0000313" key="2">
    <source>
        <dbReference type="EMBL" id="KAE8165529.1"/>
    </source>
</evidence>
<feature type="region of interest" description="Disordered" evidence="1">
    <location>
        <begin position="1"/>
        <end position="36"/>
    </location>
</feature>
<keyword evidence="3" id="KW-1185">Reference proteome</keyword>
<evidence type="ECO:0000256" key="1">
    <source>
        <dbReference type="SAM" id="MobiDB-lite"/>
    </source>
</evidence>
<feature type="non-terminal residue" evidence="2">
    <location>
        <position position="1"/>
    </location>
</feature>
<dbReference type="EMBL" id="ML738600">
    <property type="protein sequence ID" value="KAE8165529.1"/>
    <property type="molecule type" value="Genomic_DNA"/>
</dbReference>
<protein>
    <submittedName>
        <fullName evidence="2">Uncharacterized protein</fullName>
    </submittedName>
</protein>
<accession>A0A5N6V3P4</accession>
<dbReference type="AlphaFoldDB" id="A0A5N6V3P4"/>
<evidence type="ECO:0000313" key="3">
    <source>
        <dbReference type="Proteomes" id="UP000326950"/>
    </source>
</evidence>
<proteinExistence type="predicted"/>
<feature type="compositionally biased region" description="Basic and acidic residues" evidence="1">
    <location>
        <begin position="15"/>
        <end position="30"/>
    </location>
</feature>
<sequence>LNHNTVRKERKEKKKEREWTRFNSSRDNRGSLENVGMIPGDMGAKIEVQKLMVPERLELSTSELLAQHSNRLSYGTNC</sequence>